<organism evidence="1 2">
    <name type="scientific">Novipirellula rosea</name>
    <dbReference type="NCBI Taxonomy" id="1031540"/>
    <lineage>
        <taxon>Bacteria</taxon>
        <taxon>Pseudomonadati</taxon>
        <taxon>Planctomycetota</taxon>
        <taxon>Planctomycetia</taxon>
        <taxon>Pirellulales</taxon>
        <taxon>Pirellulaceae</taxon>
        <taxon>Novipirellula</taxon>
    </lineage>
</organism>
<proteinExistence type="predicted"/>
<name>A0ABP8NGW4_9BACT</name>
<dbReference type="RefSeq" id="WP_345326801.1">
    <property type="nucleotide sequence ID" value="NZ_BAABGA010000073.1"/>
</dbReference>
<sequence>MTLPDQSLALRIVLDNKDSERPPAKMKHIEDDLHRLRKLPAKFPSFEPAYQRDSSPTWR</sequence>
<comment type="caution">
    <text evidence="1">The sequence shown here is derived from an EMBL/GenBank/DDBJ whole genome shotgun (WGS) entry which is preliminary data.</text>
</comment>
<reference evidence="2" key="1">
    <citation type="journal article" date="2019" name="Int. J. Syst. Evol. Microbiol.">
        <title>The Global Catalogue of Microorganisms (GCM) 10K type strain sequencing project: providing services to taxonomists for standard genome sequencing and annotation.</title>
        <authorList>
            <consortium name="The Broad Institute Genomics Platform"/>
            <consortium name="The Broad Institute Genome Sequencing Center for Infectious Disease"/>
            <person name="Wu L."/>
            <person name="Ma J."/>
        </authorList>
    </citation>
    <scope>NUCLEOTIDE SEQUENCE [LARGE SCALE GENOMIC DNA]</scope>
    <source>
        <strain evidence="2">JCM 17759</strain>
    </source>
</reference>
<dbReference type="EMBL" id="BAABGA010000073">
    <property type="protein sequence ID" value="GAA4465251.1"/>
    <property type="molecule type" value="Genomic_DNA"/>
</dbReference>
<evidence type="ECO:0000313" key="1">
    <source>
        <dbReference type="EMBL" id="GAA4465251.1"/>
    </source>
</evidence>
<evidence type="ECO:0000313" key="2">
    <source>
        <dbReference type="Proteomes" id="UP001500840"/>
    </source>
</evidence>
<gene>
    <name evidence="1" type="ORF">GCM10023156_52810</name>
</gene>
<protein>
    <submittedName>
        <fullName evidence="1">Uncharacterized protein</fullName>
    </submittedName>
</protein>
<keyword evidence="2" id="KW-1185">Reference proteome</keyword>
<dbReference type="Proteomes" id="UP001500840">
    <property type="component" value="Unassembled WGS sequence"/>
</dbReference>
<accession>A0ABP8NGW4</accession>